<reference evidence="5" key="1">
    <citation type="submission" date="2020-06" db="EMBL/GenBank/DDBJ databases">
        <title>Novel chitinolytic bacterium.</title>
        <authorList>
            <person name="Ungkulpasvich U."/>
            <person name="Kosugi A."/>
            <person name="Uke A."/>
        </authorList>
    </citation>
    <scope>NUCLEOTIDE SEQUENCE</scope>
    <source>
        <strain evidence="5">UUS1-1</strain>
    </source>
</reference>
<evidence type="ECO:0000259" key="3">
    <source>
        <dbReference type="Pfam" id="PF13556"/>
    </source>
</evidence>
<dbReference type="Pfam" id="PF05651">
    <property type="entry name" value="Diacid_rec"/>
    <property type="match status" value="1"/>
</dbReference>
<dbReference type="Proteomes" id="UP000657177">
    <property type="component" value="Unassembled WGS sequence"/>
</dbReference>
<dbReference type="EMBL" id="JAAKDE010000002">
    <property type="protein sequence ID" value="MBA2132148.1"/>
    <property type="molecule type" value="Genomic_DNA"/>
</dbReference>
<name>A0A8J6HYS3_9FIRM</name>
<dbReference type="AlphaFoldDB" id="A0A8J6HYS3"/>
<dbReference type="RefSeq" id="WP_181338594.1">
    <property type="nucleotide sequence ID" value="NZ_JAAKDE010000002.1"/>
</dbReference>
<dbReference type="Gene3D" id="1.10.10.2840">
    <property type="entry name" value="PucR C-terminal helix-turn-helix domain"/>
    <property type="match status" value="1"/>
</dbReference>
<dbReference type="Pfam" id="PF13556">
    <property type="entry name" value="HTH_30"/>
    <property type="match status" value="1"/>
</dbReference>
<feature type="domain" description="PucR C-terminal helix-turn-helix" evidence="3">
    <location>
        <begin position="337"/>
        <end position="390"/>
    </location>
</feature>
<protein>
    <submittedName>
        <fullName evidence="5">Helix-turn-helix domain-containing protein</fullName>
    </submittedName>
</protein>
<evidence type="ECO:0000259" key="2">
    <source>
        <dbReference type="Pfam" id="PF05651"/>
    </source>
</evidence>
<dbReference type="InterPro" id="IPR025736">
    <property type="entry name" value="PucR_C-HTH_dom"/>
</dbReference>
<comment type="caution">
    <text evidence="5">The sequence shown here is derived from an EMBL/GenBank/DDBJ whole genome shotgun (WGS) entry which is preliminary data.</text>
</comment>
<dbReference type="Pfam" id="PF17853">
    <property type="entry name" value="GGDEF_2"/>
    <property type="match status" value="1"/>
</dbReference>
<evidence type="ECO:0000259" key="4">
    <source>
        <dbReference type="Pfam" id="PF17853"/>
    </source>
</evidence>
<feature type="domain" description="Putative sugar diacid recognition" evidence="2">
    <location>
        <begin position="18"/>
        <end position="121"/>
    </location>
</feature>
<dbReference type="InterPro" id="IPR008599">
    <property type="entry name" value="Diacid_rec"/>
</dbReference>
<gene>
    <name evidence="5" type="ORF">G5B42_01070</name>
</gene>
<dbReference type="InterPro" id="IPR051448">
    <property type="entry name" value="CdaR-like_regulators"/>
</dbReference>
<evidence type="ECO:0000313" key="6">
    <source>
        <dbReference type="Proteomes" id="UP000657177"/>
    </source>
</evidence>
<sequence length="405" mass="46054">MINVDFINHILEKFRSPHLTIYITDAETRILSATNEERIGQTSRTASYIISIMRPATIESNAAESTDAGVVVYGTPVMKENNLFGTVIVRGPAGAAVQTGNTIKMLLEITLEFLYSTTEQTDSHSPEYKMAQIASQILSDHVDKEKLYSLMYSHELDPQLLRTVICIRLNYYQTSYFNINLNLGYQSSIEQLRETVFQRIRANRYLNSQDLVYTADRNTILILKSFIPSPDISRIYLALDVICRDLAASLSSFSGFSFSIAYGNLYEDITQLRKSWLEAIETLEIGQETDPNAQFYSLETLLFDNVCLHLQPQIINKFLLPALKKLTRKDGTLPQDLIETCEAFVDNCMNLSVTAAKTRIHRNTISARLQKMKNLTNLDPVSSFRDAFLVKMLALYVRHNNIKQI</sequence>
<dbReference type="PANTHER" id="PTHR33744:SF15">
    <property type="entry name" value="CARBOHYDRATE DIACID REGULATOR"/>
    <property type="match status" value="1"/>
</dbReference>
<organism evidence="5 6">
    <name type="scientific">Capillibacterium thermochitinicola</name>
    <dbReference type="NCBI Taxonomy" id="2699427"/>
    <lineage>
        <taxon>Bacteria</taxon>
        <taxon>Bacillati</taxon>
        <taxon>Bacillota</taxon>
        <taxon>Capillibacterium</taxon>
    </lineage>
</organism>
<evidence type="ECO:0000313" key="5">
    <source>
        <dbReference type="EMBL" id="MBA2132148.1"/>
    </source>
</evidence>
<keyword evidence="6" id="KW-1185">Reference proteome</keyword>
<dbReference type="InterPro" id="IPR042070">
    <property type="entry name" value="PucR_C-HTH_sf"/>
</dbReference>
<dbReference type="PANTHER" id="PTHR33744">
    <property type="entry name" value="CARBOHYDRATE DIACID REGULATOR"/>
    <property type="match status" value="1"/>
</dbReference>
<feature type="domain" description="CdaR GGDEF-like" evidence="4">
    <location>
        <begin position="153"/>
        <end position="285"/>
    </location>
</feature>
<proteinExistence type="inferred from homology"/>
<comment type="similarity">
    <text evidence="1">Belongs to the CdaR family.</text>
</comment>
<accession>A0A8J6HYS3</accession>
<evidence type="ECO:0000256" key="1">
    <source>
        <dbReference type="ARBA" id="ARBA00006754"/>
    </source>
</evidence>
<dbReference type="InterPro" id="IPR041522">
    <property type="entry name" value="CdaR_GGDEF"/>
</dbReference>